<name>A0A0M3AR48_9SPHN</name>
<accession>A0A0M3AR48</accession>
<dbReference type="Proteomes" id="UP000033874">
    <property type="component" value="Unassembled WGS sequence"/>
</dbReference>
<proteinExistence type="predicted"/>
<organism evidence="1 2">
    <name type="scientific">Sphingobium chungbukense</name>
    <dbReference type="NCBI Taxonomy" id="56193"/>
    <lineage>
        <taxon>Bacteria</taxon>
        <taxon>Pseudomonadati</taxon>
        <taxon>Pseudomonadota</taxon>
        <taxon>Alphaproteobacteria</taxon>
        <taxon>Sphingomonadales</taxon>
        <taxon>Sphingomonadaceae</taxon>
        <taxon>Sphingobium</taxon>
    </lineage>
</organism>
<protein>
    <submittedName>
        <fullName evidence="1">Uncharacterized protein</fullName>
    </submittedName>
</protein>
<reference evidence="1 2" key="1">
    <citation type="submission" date="2015-04" db="EMBL/GenBank/DDBJ databases">
        <title>Genome sequence of aromatic hydrocarbons-degrading Sphingobium chungbukense DJ77.</title>
        <authorList>
            <person name="Kim Y.-C."/>
            <person name="Chae J.-C."/>
        </authorList>
    </citation>
    <scope>NUCLEOTIDE SEQUENCE [LARGE SCALE GENOMIC DNA]</scope>
    <source>
        <strain evidence="1 2">DJ77</strain>
    </source>
</reference>
<dbReference type="PATRIC" id="fig|56193.3.peg.1464"/>
<dbReference type="AlphaFoldDB" id="A0A0M3AR48"/>
<dbReference type="EMBL" id="LBIC01000003">
    <property type="protein sequence ID" value="KKW92687.1"/>
    <property type="molecule type" value="Genomic_DNA"/>
</dbReference>
<comment type="caution">
    <text evidence="1">The sequence shown here is derived from an EMBL/GenBank/DDBJ whole genome shotgun (WGS) entry which is preliminary data.</text>
</comment>
<dbReference type="STRING" id="56193.YP76_07070"/>
<sequence length="132" mass="14528">MNGIRIGTPADAGFVSAIIGHDASDLMQRVTTILTPHGGFFLEPITSSVLEAHMFFRPEGRGKEALDGARAGLRYAFDVLHASVVFGRIPIEDRAARLFTRIIGFRSDGVRAREPGGPLVEWFEMRSDECPR</sequence>
<evidence type="ECO:0000313" key="1">
    <source>
        <dbReference type="EMBL" id="KKW92687.1"/>
    </source>
</evidence>
<gene>
    <name evidence="1" type="ORF">YP76_07070</name>
</gene>
<evidence type="ECO:0000313" key="2">
    <source>
        <dbReference type="Proteomes" id="UP000033874"/>
    </source>
</evidence>
<keyword evidence="2" id="KW-1185">Reference proteome</keyword>